<dbReference type="GO" id="GO:0016779">
    <property type="term" value="F:nucleotidyltransferase activity"/>
    <property type="evidence" value="ECO:0007669"/>
    <property type="project" value="UniProtKB-KW"/>
</dbReference>
<proteinExistence type="predicted"/>
<evidence type="ECO:0000256" key="2">
    <source>
        <dbReference type="ARBA" id="ARBA00022695"/>
    </source>
</evidence>
<dbReference type="InterPro" id="IPR029044">
    <property type="entry name" value="Nucleotide-diphossugar_trans"/>
</dbReference>
<organism evidence="3 4">
    <name type="scientific">Nocardioides taihuensis</name>
    <dbReference type="NCBI Taxonomy" id="1835606"/>
    <lineage>
        <taxon>Bacteria</taxon>
        <taxon>Bacillati</taxon>
        <taxon>Actinomycetota</taxon>
        <taxon>Actinomycetes</taxon>
        <taxon>Propionibacteriales</taxon>
        <taxon>Nocardioidaceae</taxon>
        <taxon>Nocardioides</taxon>
    </lineage>
</organism>
<reference evidence="4" key="1">
    <citation type="journal article" date="2019" name="Int. J. Syst. Evol. Microbiol.">
        <title>The Global Catalogue of Microorganisms (GCM) 10K type strain sequencing project: providing services to taxonomists for standard genome sequencing and annotation.</title>
        <authorList>
            <consortium name="The Broad Institute Genomics Platform"/>
            <consortium name="The Broad Institute Genome Sequencing Center for Infectious Disease"/>
            <person name="Wu L."/>
            <person name="Ma J."/>
        </authorList>
    </citation>
    <scope>NUCLEOTIDE SEQUENCE [LARGE SCALE GENOMIC DNA]</scope>
    <source>
        <strain evidence="4">DFY41</strain>
    </source>
</reference>
<keyword evidence="4" id="KW-1185">Reference proteome</keyword>
<sequence>MDDDDRAAALGTVAEDARGSLPYALLHGEALVACAAWALGEAGVVIVDLGTAWDAVAEAGAPFVVHDALCPMAPPEFIAACVERAVAEDVVVVAVRPVTDTVKRVSVDDAGRAVVGDTVDRDGLLALASPVVLPASVVASLPGAPTTDLLRLVRELRQAGPVVLVEAPPGARRVSSPDEVAVLEALTAR</sequence>
<dbReference type="SUPFAM" id="SSF53448">
    <property type="entry name" value="Nucleotide-diphospho-sugar transferases"/>
    <property type="match status" value="1"/>
</dbReference>
<gene>
    <name evidence="3" type="ORF">ACFPGP_03650</name>
</gene>
<protein>
    <submittedName>
        <fullName evidence="3">2-C-methyl-D-erythritol 4-phosphate cytidylyltransferase</fullName>
    </submittedName>
</protein>
<dbReference type="InterPro" id="IPR034683">
    <property type="entry name" value="IspD/TarI"/>
</dbReference>
<accession>A0ABW0BEY7</accession>
<dbReference type="Pfam" id="PF01128">
    <property type="entry name" value="IspD"/>
    <property type="match status" value="1"/>
</dbReference>
<dbReference type="RefSeq" id="WP_378587018.1">
    <property type="nucleotide sequence ID" value="NZ_JBHSKD010000004.1"/>
</dbReference>
<comment type="caution">
    <text evidence="3">The sequence shown here is derived from an EMBL/GenBank/DDBJ whole genome shotgun (WGS) entry which is preliminary data.</text>
</comment>
<dbReference type="EMBL" id="JBHSKD010000004">
    <property type="protein sequence ID" value="MFC5175753.1"/>
    <property type="molecule type" value="Genomic_DNA"/>
</dbReference>
<dbReference type="Proteomes" id="UP001596087">
    <property type="component" value="Unassembled WGS sequence"/>
</dbReference>
<evidence type="ECO:0000313" key="4">
    <source>
        <dbReference type="Proteomes" id="UP001596087"/>
    </source>
</evidence>
<keyword evidence="1" id="KW-0808">Transferase</keyword>
<name>A0ABW0BEY7_9ACTN</name>
<evidence type="ECO:0000256" key="1">
    <source>
        <dbReference type="ARBA" id="ARBA00022679"/>
    </source>
</evidence>
<keyword evidence="2 3" id="KW-0548">Nucleotidyltransferase</keyword>
<evidence type="ECO:0000313" key="3">
    <source>
        <dbReference type="EMBL" id="MFC5175753.1"/>
    </source>
</evidence>
<dbReference type="Gene3D" id="3.90.550.10">
    <property type="entry name" value="Spore Coat Polysaccharide Biosynthesis Protein SpsA, Chain A"/>
    <property type="match status" value="1"/>
</dbReference>